<gene>
    <name evidence="2" type="primary">LOC142166990</name>
</gene>
<name>A0AC58SE38_TOBAC</name>
<organism evidence="1 2">
    <name type="scientific">Nicotiana tabacum</name>
    <name type="common">Common tobacco</name>
    <dbReference type="NCBI Taxonomy" id="4097"/>
    <lineage>
        <taxon>Eukaryota</taxon>
        <taxon>Viridiplantae</taxon>
        <taxon>Streptophyta</taxon>
        <taxon>Embryophyta</taxon>
        <taxon>Tracheophyta</taxon>
        <taxon>Spermatophyta</taxon>
        <taxon>Magnoliopsida</taxon>
        <taxon>eudicotyledons</taxon>
        <taxon>Gunneridae</taxon>
        <taxon>Pentapetalae</taxon>
        <taxon>asterids</taxon>
        <taxon>lamiids</taxon>
        <taxon>Solanales</taxon>
        <taxon>Solanaceae</taxon>
        <taxon>Nicotianoideae</taxon>
        <taxon>Nicotianeae</taxon>
        <taxon>Nicotiana</taxon>
    </lineage>
</organism>
<proteinExistence type="predicted"/>
<evidence type="ECO:0000313" key="2">
    <source>
        <dbReference type="RefSeq" id="XP_075083238.1"/>
    </source>
</evidence>
<keyword evidence="1" id="KW-1185">Reference proteome</keyword>
<reference evidence="2" key="2">
    <citation type="submission" date="2025-08" db="UniProtKB">
        <authorList>
            <consortium name="RefSeq"/>
        </authorList>
    </citation>
    <scope>IDENTIFICATION</scope>
    <source>
        <tissue evidence="2">Leaf</tissue>
    </source>
</reference>
<reference evidence="1" key="1">
    <citation type="journal article" date="2014" name="Nat. Commun.">
        <title>The tobacco genome sequence and its comparison with those of tomato and potato.</title>
        <authorList>
            <person name="Sierro N."/>
            <person name="Battey J.N."/>
            <person name="Ouadi S."/>
            <person name="Bakaher N."/>
            <person name="Bovet L."/>
            <person name="Willig A."/>
            <person name="Goepfert S."/>
            <person name="Peitsch M.C."/>
            <person name="Ivanov N.V."/>
        </authorList>
    </citation>
    <scope>NUCLEOTIDE SEQUENCE [LARGE SCALE GENOMIC DNA]</scope>
</reference>
<dbReference type="RefSeq" id="XP_075083238.1">
    <property type="nucleotide sequence ID" value="XM_075227137.1"/>
</dbReference>
<sequence length="142" mass="16208">MHILRKENAEADALGNLVSSIEMKGSDSVTVVQLMHSVLDVDNYYKVNRTNLVWDWRNEIIDYLEHGKLLEDSKASRALRAKVARYSFKRGQLYMKSFQGPLARCLGASEVNYVMREVHKGIYGNHLGIDSLLLKLARAGYY</sequence>
<accession>A0AC58SE38</accession>
<protein>
    <submittedName>
        <fullName evidence="2">Uncharacterized protein LOC142166990</fullName>
    </submittedName>
</protein>
<dbReference type="Proteomes" id="UP000790787">
    <property type="component" value="Chromosome 12"/>
</dbReference>
<evidence type="ECO:0000313" key="1">
    <source>
        <dbReference type="Proteomes" id="UP000790787"/>
    </source>
</evidence>